<name>A0A4C1X0Y4_EUMVA</name>
<evidence type="ECO:0000256" key="1">
    <source>
        <dbReference type="SAM" id="MobiDB-lite"/>
    </source>
</evidence>
<sequence length="89" mass="9273">MAVGGFLVSAFYEALASFLRVFDAQDVLPTCVSFRDGLLGILENLDKFVSLIYNDDTAALGDVVRAAARPAAGPGGGAGRLNPPDQTDN</sequence>
<keyword evidence="2" id="KW-0732">Signal</keyword>
<evidence type="ECO:0000313" key="4">
    <source>
        <dbReference type="Proteomes" id="UP000299102"/>
    </source>
</evidence>
<dbReference type="Proteomes" id="UP000299102">
    <property type="component" value="Unassembled WGS sequence"/>
</dbReference>
<feature type="region of interest" description="Disordered" evidence="1">
    <location>
        <begin position="69"/>
        <end position="89"/>
    </location>
</feature>
<proteinExistence type="predicted"/>
<comment type="caution">
    <text evidence="3">The sequence shown here is derived from an EMBL/GenBank/DDBJ whole genome shotgun (WGS) entry which is preliminary data.</text>
</comment>
<dbReference type="EMBL" id="BGZK01000683">
    <property type="protein sequence ID" value="GBP56014.1"/>
    <property type="molecule type" value="Genomic_DNA"/>
</dbReference>
<feature type="chain" id="PRO_5020039378" evidence="2">
    <location>
        <begin position="17"/>
        <end position="89"/>
    </location>
</feature>
<feature type="signal peptide" evidence="2">
    <location>
        <begin position="1"/>
        <end position="16"/>
    </location>
</feature>
<organism evidence="3 4">
    <name type="scientific">Eumeta variegata</name>
    <name type="common">Bagworm moth</name>
    <name type="synonym">Eumeta japonica</name>
    <dbReference type="NCBI Taxonomy" id="151549"/>
    <lineage>
        <taxon>Eukaryota</taxon>
        <taxon>Metazoa</taxon>
        <taxon>Ecdysozoa</taxon>
        <taxon>Arthropoda</taxon>
        <taxon>Hexapoda</taxon>
        <taxon>Insecta</taxon>
        <taxon>Pterygota</taxon>
        <taxon>Neoptera</taxon>
        <taxon>Endopterygota</taxon>
        <taxon>Lepidoptera</taxon>
        <taxon>Glossata</taxon>
        <taxon>Ditrysia</taxon>
        <taxon>Tineoidea</taxon>
        <taxon>Psychidae</taxon>
        <taxon>Oiketicinae</taxon>
        <taxon>Eumeta</taxon>
    </lineage>
</organism>
<dbReference type="AlphaFoldDB" id="A0A4C1X0Y4"/>
<reference evidence="3 4" key="1">
    <citation type="journal article" date="2019" name="Commun. Biol.">
        <title>The bagworm genome reveals a unique fibroin gene that provides high tensile strength.</title>
        <authorList>
            <person name="Kono N."/>
            <person name="Nakamura H."/>
            <person name="Ohtoshi R."/>
            <person name="Tomita M."/>
            <person name="Numata K."/>
            <person name="Arakawa K."/>
        </authorList>
    </citation>
    <scope>NUCLEOTIDE SEQUENCE [LARGE SCALE GENOMIC DNA]</scope>
</reference>
<gene>
    <name evidence="3" type="ORF">EVAR_97435_1</name>
</gene>
<keyword evidence="4" id="KW-1185">Reference proteome</keyword>
<evidence type="ECO:0000313" key="3">
    <source>
        <dbReference type="EMBL" id="GBP56014.1"/>
    </source>
</evidence>
<evidence type="ECO:0000256" key="2">
    <source>
        <dbReference type="SAM" id="SignalP"/>
    </source>
</evidence>
<protein>
    <submittedName>
        <fullName evidence="3">Uncharacterized protein</fullName>
    </submittedName>
</protein>
<accession>A0A4C1X0Y4</accession>